<organism evidence="2 3">
    <name type="scientific">Haloechinothrix salitolerans</name>
    <dbReference type="NCBI Taxonomy" id="926830"/>
    <lineage>
        <taxon>Bacteria</taxon>
        <taxon>Bacillati</taxon>
        <taxon>Actinomycetota</taxon>
        <taxon>Actinomycetes</taxon>
        <taxon>Pseudonocardiales</taxon>
        <taxon>Pseudonocardiaceae</taxon>
        <taxon>Haloechinothrix</taxon>
    </lineage>
</organism>
<protein>
    <recommendedName>
        <fullName evidence="4">ABC-2 type transport system permease protein</fullName>
    </recommendedName>
</protein>
<keyword evidence="3" id="KW-1185">Reference proteome</keyword>
<keyword evidence="1" id="KW-0812">Transmembrane</keyword>
<evidence type="ECO:0008006" key="4">
    <source>
        <dbReference type="Google" id="ProtNLM"/>
    </source>
</evidence>
<feature type="transmembrane region" description="Helical" evidence="1">
    <location>
        <begin position="21"/>
        <end position="43"/>
    </location>
</feature>
<evidence type="ECO:0000313" key="2">
    <source>
        <dbReference type="EMBL" id="MFC6867534.1"/>
    </source>
</evidence>
<proteinExistence type="predicted"/>
<reference evidence="3" key="1">
    <citation type="journal article" date="2019" name="Int. J. Syst. Evol. Microbiol.">
        <title>The Global Catalogue of Microorganisms (GCM) 10K type strain sequencing project: providing services to taxonomists for standard genome sequencing and annotation.</title>
        <authorList>
            <consortium name="The Broad Institute Genomics Platform"/>
            <consortium name="The Broad Institute Genome Sequencing Center for Infectious Disease"/>
            <person name="Wu L."/>
            <person name="Ma J."/>
        </authorList>
    </citation>
    <scope>NUCLEOTIDE SEQUENCE [LARGE SCALE GENOMIC DNA]</scope>
    <source>
        <strain evidence="3">KCTC 32255</strain>
    </source>
</reference>
<feature type="transmembrane region" description="Helical" evidence="1">
    <location>
        <begin position="63"/>
        <end position="90"/>
    </location>
</feature>
<sequence length="300" mass="30911">MGKLIKAEFRKILSTKLWWGLLIIALLVAGAWAGMLSSVFDGLAEELSRSEVMRLAGLQLDEISFSVVFLTRAINIATIFPMLFGGLAIASELGRKTITTSFLTAPNRSMLLGAKGITYAIWGAIYGIAIICAATLGIVIGTGGDHLVSFTTWLSTAAAGVLSCVLWTLLGLGVGALIGSPVGTVIVLLVYGLAIGPISDLVFTGFAEGDANVAGALPNGAANGLTGSTAADTLADEIQANATGVSSVSSDLLEGFQDTARLAAGGLGSFGLLASAAIFFAWAMLFFALGLWRTQSRDIT</sequence>
<feature type="transmembrane region" description="Helical" evidence="1">
    <location>
        <begin position="153"/>
        <end position="178"/>
    </location>
</feature>
<dbReference type="RefSeq" id="WP_345405573.1">
    <property type="nucleotide sequence ID" value="NZ_BAABLA010000120.1"/>
</dbReference>
<evidence type="ECO:0000256" key="1">
    <source>
        <dbReference type="SAM" id="Phobius"/>
    </source>
</evidence>
<comment type="caution">
    <text evidence="2">The sequence shown here is derived from an EMBL/GenBank/DDBJ whole genome shotgun (WGS) entry which is preliminary data.</text>
</comment>
<evidence type="ECO:0000313" key="3">
    <source>
        <dbReference type="Proteomes" id="UP001596337"/>
    </source>
</evidence>
<accession>A0ABW2BYB1</accession>
<dbReference type="EMBL" id="JBHSXX010000001">
    <property type="protein sequence ID" value="MFC6867534.1"/>
    <property type="molecule type" value="Genomic_DNA"/>
</dbReference>
<name>A0ABW2BYB1_9PSEU</name>
<gene>
    <name evidence="2" type="ORF">ACFQGD_10265</name>
</gene>
<feature type="transmembrane region" description="Helical" evidence="1">
    <location>
        <begin position="185"/>
        <end position="207"/>
    </location>
</feature>
<dbReference type="Proteomes" id="UP001596337">
    <property type="component" value="Unassembled WGS sequence"/>
</dbReference>
<feature type="transmembrane region" description="Helical" evidence="1">
    <location>
        <begin position="270"/>
        <end position="292"/>
    </location>
</feature>
<keyword evidence="1" id="KW-1133">Transmembrane helix</keyword>
<keyword evidence="1" id="KW-0472">Membrane</keyword>
<feature type="transmembrane region" description="Helical" evidence="1">
    <location>
        <begin position="117"/>
        <end position="141"/>
    </location>
</feature>